<accession>A0A1B1A8S8</accession>
<gene>
    <name evidence="1" type="ORF">K529_019380</name>
</gene>
<reference evidence="1 2" key="1">
    <citation type="journal article" date="2016" name="ISME J.">
        <title>Global occurrence and heterogeneity of the Roseobacter-clade species Ruegeria mobilis.</title>
        <authorList>
            <person name="Sonnenschein E."/>
            <person name="Gram L."/>
        </authorList>
    </citation>
    <scope>NUCLEOTIDE SEQUENCE [LARGE SCALE GENOMIC DNA]</scope>
    <source>
        <strain evidence="1 2">F1926</strain>
        <plasmid evidence="1 2">unnamed1</plasmid>
    </source>
</reference>
<protein>
    <submittedName>
        <fullName evidence="1">Uncharacterized protein</fullName>
    </submittedName>
</protein>
<geneLocation type="plasmid" evidence="1 2">
    <name>unnamed1</name>
</geneLocation>
<dbReference type="Proteomes" id="UP000013243">
    <property type="component" value="Plasmid unnamed1"/>
</dbReference>
<proteinExistence type="predicted"/>
<keyword evidence="1" id="KW-0614">Plasmid</keyword>
<name>A0A1B1A8S8_9RHOB</name>
<dbReference type="EMBL" id="CP015231">
    <property type="protein sequence ID" value="ANP42928.1"/>
    <property type="molecule type" value="Genomic_DNA"/>
</dbReference>
<dbReference type="AlphaFoldDB" id="A0A1B1A8S8"/>
<evidence type="ECO:0000313" key="2">
    <source>
        <dbReference type="Proteomes" id="UP000013243"/>
    </source>
</evidence>
<evidence type="ECO:0000313" key="1">
    <source>
        <dbReference type="EMBL" id="ANP42928.1"/>
    </source>
</evidence>
<dbReference type="GeneID" id="28252044"/>
<sequence>MPEIKVQLSERERRDVATLARIETGRTDGLPPVTIEEMASALLQAHLILIRDCGGILPGKAPRIKGRGGVTLSGGANASS</sequence>
<dbReference type="KEGG" id="rmb:K529_019380"/>
<organism evidence="1 2">
    <name type="scientific">Tritonibacter mobilis F1926</name>
    <dbReference type="NCBI Taxonomy" id="1265309"/>
    <lineage>
        <taxon>Bacteria</taxon>
        <taxon>Pseudomonadati</taxon>
        <taxon>Pseudomonadota</taxon>
        <taxon>Alphaproteobacteria</taxon>
        <taxon>Rhodobacterales</taxon>
        <taxon>Paracoccaceae</taxon>
        <taxon>Tritonibacter</taxon>
    </lineage>
</organism>
<dbReference type="RefSeq" id="WP_005612428.1">
    <property type="nucleotide sequence ID" value="NZ_CP015231.1"/>
</dbReference>